<evidence type="ECO:0000313" key="10">
    <source>
        <dbReference type="Proteomes" id="UP000322530"/>
    </source>
</evidence>
<feature type="compositionally biased region" description="Polar residues" evidence="6">
    <location>
        <begin position="376"/>
        <end position="388"/>
    </location>
</feature>
<proteinExistence type="predicted"/>
<gene>
    <name evidence="9" type="ORF">KDI_35820</name>
</gene>
<dbReference type="PROSITE" id="PS00108">
    <property type="entry name" value="PROTEIN_KINASE_ST"/>
    <property type="match status" value="1"/>
</dbReference>
<dbReference type="OrthoDB" id="142648at2"/>
<dbReference type="InterPro" id="IPR000719">
    <property type="entry name" value="Prot_kinase_dom"/>
</dbReference>
<dbReference type="AlphaFoldDB" id="A0A5A5TFK3"/>
<feature type="domain" description="Protein kinase" evidence="8">
    <location>
        <begin position="12"/>
        <end position="266"/>
    </location>
</feature>
<keyword evidence="7" id="KW-0812">Transmembrane</keyword>
<dbReference type="CDD" id="cd14014">
    <property type="entry name" value="STKc_PknB_like"/>
    <property type="match status" value="1"/>
</dbReference>
<dbReference type="Gene3D" id="3.30.200.20">
    <property type="entry name" value="Phosphorylase Kinase, domain 1"/>
    <property type="match status" value="1"/>
</dbReference>
<evidence type="ECO:0000256" key="1">
    <source>
        <dbReference type="ARBA" id="ARBA00022679"/>
    </source>
</evidence>
<keyword evidence="3" id="KW-0418">Kinase</keyword>
<organism evidence="9 10">
    <name type="scientific">Dictyobacter arantiisoli</name>
    <dbReference type="NCBI Taxonomy" id="2014874"/>
    <lineage>
        <taxon>Bacteria</taxon>
        <taxon>Bacillati</taxon>
        <taxon>Chloroflexota</taxon>
        <taxon>Ktedonobacteria</taxon>
        <taxon>Ktedonobacterales</taxon>
        <taxon>Dictyobacteraceae</taxon>
        <taxon>Dictyobacter</taxon>
    </lineage>
</organism>
<evidence type="ECO:0000313" key="9">
    <source>
        <dbReference type="EMBL" id="GCF10018.1"/>
    </source>
</evidence>
<dbReference type="InterPro" id="IPR017441">
    <property type="entry name" value="Protein_kinase_ATP_BS"/>
</dbReference>
<dbReference type="GO" id="GO:0005524">
    <property type="term" value="F:ATP binding"/>
    <property type="evidence" value="ECO:0007669"/>
    <property type="project" value="UniProtKB-UniRule"/>
</dbReference>
<dbReference type="PANTHER" id="PTHR43289:SF34">
    <property type="entry name" value="SERINE_THREONINE-PROTEIN KINASE YBDM-RELATED"/>
    <property type="match status" value="1"/>
</dbReference>
<evidence type="ECO:0000256" key="2">
    <source>
        <dbReference type="ARBA" id="ARBA00022741"/>
    </source>
</evidence>
<comment type="caution">
    <text evidence="9">The sequence shown here is derived from an EMBL/GenBank/DDBJ whole genome shotgun (WGS) entry which is preliminary data.</text>
</comment>
<dbReference type="GO" id="GO:0004674">
    <property type="term" value="F:protein serine/threonine kinase activity"/>
    <property type="evidence" value="ECO:0007669"/>
    <property type="project" value="TreeGrafter"/>
</dbReference>
<name>A0A5A5TFK3_9CHLR</name>
<protein>
    <recommendedName>
        <fullName evidence="8">Protein kinase domain-containing protein</fullName>
    </recommendedName>
</protein>
<dbReference type="InterPro" id="IPR008271">
    <property type="entry name" value="Ser/Thr_kinase_AS"/>
</dbReference>
<dbReference type="InterPro" id="IPR021224">
    <property type="entry name" value="DUF2690"/>
</dbReference>
<dbReference type="Pfam" id="PF10901">
    <property type="entry name" value="DUF2690"/>
    <property type="match status" value="1"/>
</dbReference>
<feature type="region of interest" description="Disordered" evidence="6">
    <location>
        <begin position="375"/>
        <end position="449"/>
    </location>
</feature>
<evidence type="ECO:0000256" key="5">
    <source>
        <dbReference type="PROSITE-ProRule" id="PRU10141"/>
    </source>
</evidence>
<feature type="transmembrane region" description="Helical" evidence="7">
    <location>
        <begin position="353"/>
        <end position="372"/>
    </location>
</feature>
<dbReference type="Proteomes" id="UP000322530">
    <property type="component" value="Unassembled WGS sequence"/>
</dbReference>
<evidence type="ECO:0000256" key="4">
    <source>
        <dbReference type="ARBA" id="ARBA00022840"/>
    </source>
</evidence>
<dbReference type="PANTHER" id="PTHR43289">
    <property type="entry name" value="MITOGEN-ACTIVATED PROTEIN KINASE KINASE KINASE 20-RELATED"/>
    <property type="match status" value="1"/>
</dbReference>
<keyword evidence="1" id="KW-0808">Transferase</keyword>
<keyword evidence="4 5" id="KW-0067">ATP-binding</keyword>
<dbReference type="Gene3D" id="1.10.510.10">
    <property type="entry name" value="Transferase(Phosphotransferase) domain 1"/>
    <property type="match status" value="1"/>
</dbReference>
<dbReference type="InterPro" id="IPR011009">
    <property type="entry name" value="Kinase-like_dom_sf"/>
</dbReference>
<keyword evidence="7" id="KW-1133">Transmembrane helix</keyword>
<dbReference type="Pfam" id="PF00069">
    <property type="entry name" value="Pkinase"/>
    <property type="match status" value="1"/>
</dbReference>
<feature type="region of interest" description="Disordered" evidence="6">
    <location>
        <begin position="307"/>
        <end position="346"/>
    </location>
</feature>
<dbReference type="EMBL" id="BIXY01000057">
    <property type="protein sequence ID" value="GCF10018.1"/>
    <property type="molecule type" value="Genomic_DNA"/>
</dbReference>
<feature type="compositionally biased region" description="Low complexity" evidence="6">
    <location>
        <begin position="316"/>
        <end position="333"/>
    </location>
</feature>
<keyword evidence="7" id="KW-0472">Membrane</keyword>
<dbReference type="PROSITE" id="PS50011">
    <property type="entry name" value="PROTEIN_KINASE_DOM"/>
    <property type="match status" value="1"/>
</dbReference>
<feature type="binding site" evidence="5">
    <location>
        <position position="41"/>
    </location>
    <ligand>
        <name>ATP</name>
        <dbReference type="ChEBI" id="CHEBI:30616"/>
    </ligand>
</feature>
<evidence type="ECO:0000256" key="6">
    <source>
        <dbReference type="SAM" id="MobiDB-lite"/>
    </source>
</evidence>
<reference evidence="9 10" key="1">
    <citation type="submission" date="2019-01" db="EMBL/GenBank/DDBJ databases">
        <title>Draft genome sequence of Dictyobacter sp. Uno17.</title>
        <authorList>
            <person name="Wang C.M."/>
            <person name="Zheng Y."/>
            <person name="Sakai Y."/>
            <person name="Abe K."/>
            <person name="Yokota A."/>
            <person name="Yabe S."/>
        </authorList>
    </citation>
    <scope>NUCLEOTIDE SEQUENCE [LARGE SCALE GENOMIC DNA]</scope>
    <source>
        <strain evidence="9 10">Uno17</strain>
    </source>
</reference>
<dbReference type="RefSeq" id="WP_149402923.1">
    <property type="nucleotide sequence ID" value="NZ_BIXY01000057.1"/>
</dbReference>
<keyword evidence="2 5" id="KW-0547">Nucleotide-binding</keyword>
<feature type="compositionally biased region" description="Low complexity" evidence="6">
    <location>
        <begin position="420"/>
        <end position="435"/>
    </location>
</feature>
<accession>A0A5A5TFK3</accession>
<evidence type="ECO:0000256" key="7">
    <source>
        <dbReference type="SAM" id="Phobius"/>
    </source>
</evidence>
<evidence type="ECO:0000256" key="3">
    <source>
        <dbReference type="ARBA" id="ARBA00022777"/>
    </source>
</evidence>
<evidence type="ECO:0000259" key="8">
    <source>
        <dbReference type="PROSITE" id="PS50011"/>
    </source>
</evidence>
<dbReference type="SUPFAM" id="SSF56112">
    <property type="entry name" value="Protein kinase-like (PK-like)"/>
    <property type="match status" value="1"/>
</dbReference>
<sequence length="604" mass="64730">MADYVGQQFGPYRLVRIIGKGGFADVYLGEHVHLGSFAAVKILYARLIDEYHEHFLNEARTLARLSHHHIIRLLDFGIEDGIPFLIMEYAPHGTLRQRHPSPMPLPLSTVVEYVNQIAAGLQSAHDQNLIHRDLKPSNVLISQHNELLLSDFGVALVAQTTYSQSLEGVVAGTVAYVAPEQLQGKPQLASDQYALGIMVYEWLCGDRPFHGTVIELWAQHQSASPAPLRQYVPDLPAEVEQVVLTALAKDPKQRFASVRAFATALEAASRPESLAVLPASNVSSTQVHAPDQEVVQAAVTVRERVPQPADITEPDGSAQSSEVSSETTEGSSAIQPVLMAAPTQNRRKKRMTVALIAVTLLLLLASTLVYALERGSSVSPSTSTVHKNQSADKSTRVVSRMHTPTAKTTPHIIHPKTTHHPTTTHPNTASTPSSTVLATHDNPSSAVSPTAIVSKPTTPPATATAVPTATPQTSFAVDGQNPTIYTVGGKTCAATQSNSTAQSFNLGGLTGTLYFQFSFTCHAAWAKVIFSKPVPHNYGNASIVRNNDGRSYTCNGGGNLEVAPGQTSCYTGMVYDGPAQTASAYASFTFSNGQTDVSSELGPY</sequence>
<dbReference type="SMART" id="SM00220">
    <property type="entry name" value="S_TKc"/>
    <property type="match status" value="1"/>
</dbReference>
<dbReference type="PROSITE" id="PS00107">
    <property type="entry name" value="PROTEIN_KINASE_ATP"/>
    <property type="match status" value="1"/>
</dbReference>
<keyword evidence="10" id="KW-1185">Reference proteome</keyword>